<dbReference type="InterPro" id="IPR000477">
    <property type="entry name" value="RT_dom"/>
</dbReference>
<name>A0A3P7NHM8_DIBLA</name>
<dbReference type="Pfam" id="PF00078">
    <property type="entry name" value="RVT_1"/>
    <property type="match status" value="1"/>
</dbReference>
<dbReference type="OrthoDB" id="10009162at2759"/>
<evidence type="ECO:0000313" key="2">
    <source>
        <dbReference type="EMBL" id="VDN39810.1"/>
    </source>
</evidence>
<proteinExistence type="predicted"/>
<dbReference type="EMBL" id="UYRU01096707">
    <property type="protein sequence ID" value="VDN39810.1"/>
    <property type="molecule type" value="Genomic_DNA"/>
</dbReference>
<dbReference type="Proteomes" id="UP000281553">
    <property type="component" value="Unassembled WGS sequence"/>
</dbReference>
<protein>
    <recommendedName>
        <fullName evidence="1">Reverse transcriptase domain-containing protein</fullName>
    </recommendedName>
</protein>
<dbReference type="PROSITE" id="PS50878">
    <property type="entry name" value="RT_POL"/>
    <property type="match status" value="1"/>
</dbReference>
<reference evidence="2 3" key="1">
    <citation type="submission" date="2018-11" db="EMBL/GenBank/DDBJ databases">
        <authorList>
            <consortium name="Pathogen Informatics"/>
        </authorList>
    </citation>
    <scope>NUCLEOTIDE SEQUENCE [LARGE SCALE GENOMIC DNA]</scope>
</reference>
<evidence type="ECO:0000259" key="1">
    <source>
        <dbReference type="PROSITE" id="PS50878"/>
    </source>
</evidence>
<organism evidence="2 3">
    <name type="scientific">Dibothriocephalus latus</name>
    <name type="common">Fish tapeworm</name>
    <name type="synonym">Diphyllobothrium latum</name>
    <dbReference type="NCBI Taxonomy" id="60516"/>
    <lineage>
        <taxon>Eukaryota</taxon>
        <taxon>Metazoa</taxon>
        <taxon>Spiralia</taxon>
        <taxon>Lophotrochozoa</taxon>
        <taxon>Platyhelminthes</taxon>
        <taxon>Cestoda</taxon>
        <taxon>Eucestoda</taxon>
        <taxon>Diphyllobothriidea</taxon>
        <taxon>Diphyllobothriidae</taxon>
        <taxon>Dibothriocephalus</taxon>
    </lineage>
</organism>
<dbReference type="PANTHER" id="PTHR21301:SF10">
    <property type="entry name" value="REVERSE TRANSCRIPTASE DOMAIN-CONTAINING PROTEIN"/>
    <property type="match status" value="1"/>
</dbReference>
<sequence length="133" mass="15053">MLSLDVSSLFTNVMVTETIEYLCEFLVSNQLEIGIPTNVLKELLLKCTLNVQFLFDSQIYRQIDGVAMGSPLGPLLADIFIGKLEKFQLNDQIHMLKHYGRYVDDIFLIATTETDRDALLNAVNQAHPSIQFT</sequence>
<gene>
    <name evidence="2" type="ORF">DILT_LOCUS18020</name>
</gene>
<keyword evidence="3" id="KW-1185">Reference proteome</keyword>
<dbReference type="PANTHER" id="PTHR21301">
    <property type="entry name" value="REVERSE TRANSCRIPTASE"/>
    <property type="match status" value="1"/>
</dbReference>
<evidence type="ECO:0000313" key="3">
    <source>
        <dbReference type="Proteomes" id="UP000281553"/>
    </source>
</evidence>
<accession>A0A3P7NHM8</accession>
<feature type="domain" description="Reverse transcriptase" evidence="1">
    <location>
        <begin position="1"/>
        <end position="133"/>
    </location>
</feature>
<dbReference type="AlphaFoldDB" id="A0A3P7NHM8"/>